<organism evidence="2 3">
    <name type="scientific">Halopiger aswanensis</name>
    <dbReference type="NCBI Taxonomy" id="148449"/>
    <lineage>
        <taxon>Archaea</taxon>
        <taxon>Methanobacteriati</taxon>
        <taxon>Methanobacteriota</taxon>
        <taxon>Stenosarchaea group</taxon>
        <taxon>Halobacteria</taxon>
        <taxon>Halobacteriales</taxon>
        <taxon>Natrialbaceae</taxon>
        <taxon>Halopiger</taxon>
    </lineage>
</organism>
<keyword evidence="3" id="KW-1185">Reference proteome</keyword>
<evidence type="ECO:0000313" key="2">
    <source>
        <dbReference type="EMBL" id="RKD93967.1"/>
    </source>
</evidence>
<dbReference type="PANTHER" id="PTHR42941:SF1">
    <property type="entry name" value="SLL1037 PROTEIN"/>
    <property type="match status" value="1"/>
</dbReference>
<dbReference type="Proteomes" id="UP000283805">
    <property type="component" value="Unassembled WGS sequence"/>
</dbReference>
<reference evidence="2 3" key="1">
    <citation type="submission" date="2018-09" db="EMBL/GenBank/DDBJ databases">
        <title>Genomic Encyclopedia of Archaeal and Bacterial Type Strains, Phase II (KMG-II): from individual species to whole genera.</title>
        <authorList>
            <person name="Goeker M."/>
        </authorList>
    </citation>
    <scope>NUCLEOTIDE SEQUENCE [LARGE SCALE GENOMIC DNA]</scope>
    <source>
        <strain evidence="2 3">DSM 13151</strain>
    </source>
</reference>
<dbReference type="SUPFAM" id="SSF53850">
    <property type="entry name" value="Periplasmic binding protein-like II"/>
    <property type="match status" value="1"/>
</dbReference>
<feature type="region of interest" description="Disordered" evidence="1">
    <location>
        <begin position="29"/>
        <end position="80"/>
    </location>
</feature>
<accession>A0A3R7GUZ5</accession>
<dbReference type="RefSeq" id="WP_120246052.1">
    <property type="nucleotide sequence ID" value="NZ_RAPO01000003.1"/>
</dbReference>
<dbReference type="Gene3D" id="3.40.190.10">
    <property type="entry name" value="Periplasmic binding protein-like II"/>
    <property type="match status" value="2"/>
</dbReference>
<dbReference type="NCBIfam" id="TIGR02122">
    <property type="entry name" value="TRAP_TAXI"/>
    <property type="match status" value="1"/>
</dbReference>
<dbReference type="EMBL" id="RAPO01000003">
    <property type="protein sequence ID" value="RKD93967.1"/>
    <property type="molecule type" value="Genomic_DNA"/>
</dbReference>
<dbReference type="AlphaFoldDB" id="A0A3R7GUZ5"/>
<sequence>MVQDINRRRFIAASGIAGLAGLAGCIGDDAEGNGNGNGDGNGSGNGNGDSGNGNDSGNGDGEEDLEEANPDEGGEILSWHAGGTGGTYYPLSGDFKSIVSEHTPHDLQVQSTGASVENVGSLNRERADFALIQNDIAYFAVNGTGLEEFEGNAMENIRGVATLYPETIHVITQADSGIETLEDLDGATINTGDLGSGTQVNALQILESAGIEEGDFEEQNADFATAADQIRDGDVDAAFVVGGWPVGSIEELATTSDIALVEVSGDVRESIMSDAEWFAEDTVPAGTYDGVDEDVETVSVQAMIATHEGVDEGIVEEVTTAIFDNTDQITQKADFISADTAQDGMPIDLHPGAEAYFN</sequence>
<dbReference type="OrthoDB" id="27995at2157"/>
<evidence type="ECO:0000256" key="1">
    <source>
        <dbReference type="SAM" id="MobiDB-lite"/>
    </source>
</evidence>
<gene>
    <name evidence="2" type="ORF">ATJ93_3602</name>
</gene>
<dbReference type="PROSITE" id="PS51318">
    <property type="entry name" value="TAT"/>
    <property type="match status" value="1"/>
</dbReference>
<evidence type="ECO:0000313" key="3">
    <source>
        <dbReference type="Proteomes" id="UP000283805"/>
    </source>
</evidence>
<dbReference type="InterPro" id="IPR006311">
    <property type="entry name" value="TAT_signal"/>
</dbReference>
<dbReference type="PANTHER" id="PTHR42941">
    <property type="entry name" value="SLL1037 PROTEIN"/>
    <property type="match status" value="1"/>
</dbReference>
<comment type="caution">
    <text evidence="2">The sequence shown here is derived from an EMBL/GenBank/DDBJ whole genome shotgun (WGS) entry which is preliminary data.</text>
</comment>
<evidence type="ECO:0008006" key="4">
    <source>
        <dbReference type="Google" id="ProtNLM"/>
    </source>
</evidence>
<feature type="compositionally biased region" description="Acidic residues" evidence="1">
    <location>
        <begin position="60"/>
        <end position="74"/>
    </location>
</feature>
<feature type="compositionally biased region" description="Gly residues" evidence="1">
    <location>
        <begin position="33"/>
        <end position="59"/>
    </location>
</feature>
<name>A0A3R7GUZ5_9EURY</name>
<dbReference type="Pfam" id="PF16868">
    <property type="entry name" value="NMT1_3"/>
    <property type="match status" value="1"/>
</dbReference>
<dbReference type="CDD" id="cd13567">
    <property type="entry name" value="PBP2_TtGluBP"/>
    <property type="match status" value="1"/>
</dbReference>
<proteinExistence type="predicted"/>
<dbReference type="PROSITE" id="PS51257">
    <property type="entry name" value="PROKAR_LIPOPROTEIN"/>
    <property type="match status" value="1"/>
</dbReference>
<dbReference type="InterPro" id="IPR011852">
    <property type="entry name" value="TRAP_TAXI"/>
</dbReference>
<protein>
    <recommendedName>
        <fullName evidence="4">TRAP transporter TAXI family solute receptor</fullName>
    </recommendedName>
</protein>